<dbReference type="AlphaFoldDB" id="A0A239AG95"/>
<dbReference type="Pfam" id="PF13181">
    <property type="entry name" value="TPR_8"/>
    <property type="match status" value="1"/>
</dbReference>
<gene>
    <name evidence="5" type="ORF">SAMN05446037_100212</name>
</gene>
<evidence type="ECO:0000313" key="6">
    <source>
        <dbReference type="Proteomes" id="UP000198304"/>
    </source>
</evidence>
<dbReference type="InterPro" id="IPR011990">
    <property type="entry name" value="TPR-like_helical_dom_sf"/>
</dbReference>
<dbReference type="SUPFAM" id="SSF48452">
    <property type="entry name" value="TPR-like"/>
    <property type="match status" value="2"/>
</dbReference>
<dbReference type="OrthoDB" id="1947780at2"/>
<dbReference type="Gene3D" id="2.60.40.10">
    <property type="entry name" value="Immunoglobulins"/>
    <property type="match status" value="1"/>
</dbReference>
<dbReference type="PANTHER" id="PTHR44943">
    <property type="entry name" value="CELLULOSE SYNTHASE OPERON PROTEIN C"/>
    <property type="match status" value="1"/>
</dbReference>
<evidence type="ECO:0000256" key="3">
    <source>
        <dbReference type="PROSITE-ProRule" id="PRU00339"/>
    </source>
</evidence>
<evidence type="ECO:0000256" key="2">
    <source>
        <dbReference type="ARBA" id="ARBA00022803"/>
    </source>
</evidence>
<keyword evidence="4" id="KW-0812">Transmembrane</keyword>
<feature type="repeat" description="TPR" evidence="3">
    <location>
        <begin position="204"/>
        <end position="237"/>
    </location>
</feature>
<dbReference type="InterPro" id="IPR019734">
    <property type="entry name" value="TPR_rpt"/>
</dbReference>
<name>A0A239AG95_9FIRM</name>
<reference evidence="5 6" key="1">
    <citation type="submission" date="2017-06" db="EMBL/GenBank/DDBJ databases">
        <authorList>
            <person name="Kim H.J."/>
            <person name="Triplett B.A."/>
        </authorList>
    </citation>
    <scope>NUCLEOTIDE SEQUENCE [LARGE SCALE GENOMIC DNA]</scope>
    <source>
        <strain evidence="5 6">SCA</strain>
    </source>
</reference>
<sequence length="772" mass="89024">MKKIIRIKAKDLLKGIGVFLAILLLIYAFLPSVMLSIANRYHRQGNLLIAKAYYDRMDRFFPNRSATAEALERATQIADNHNLLMISSTGVGSTSHIGGTISKETEAYYKKLVDRFPHTWQGKRAKVELTSQEIKHLISEDKIEEAFSLMKHHYETINANTSTNYWDPSVALEAVTALKSKGLYTEGLDILKYMMEDDENHQNTDVYELTADLYSFLGNKQEAEKYYARLLEMHNENIQMELQYSDQEHREGITSYYAEKKEEVLRKLASLKDTASEYGAITGTIALKDQPLRSIPVFIQPQRDPRGGTMSGVTYDSIWVLSDEQGQFNFNYVEPGRYSLGFVVDLDVVGDVVLKGGFFPKSTIYVDEEEKQHWDFQLVDTLNVLSPTDHEKITGDTIHFKWEPFEEAAYYTLELGAYSLNGSGSYSTNYSERKFYTNEAILSIDELTYFPSGMTFDEEGPTPDSFFGFGHPKGKYFWGVLAHDEDGNILTSSRGYLKGQNTDFAFEERSIRLGDELLLKRKFAEAIAAYEEDLKVNPNDVYALSMLGKLYGLSYGNIEKYPYSDIDKAVNYYERLYQLTDNPRFLKDTIELLYQEKKNYHNVLQLLEVLEEKEDLKPWHQRYRVMIYSHEGNYEAALQELLTMDTKYHGLEASLRIITNNFTGIQLQERDILEEKWVAALQQYEETYASMDMDLKENIRKSTPLEALKLLENRDLTPHKALLQLALKVVEPTSSIYEYEALLEYTNKYKSIDPVANEILEGMFAIPIRYYN</sequence>
<proteinExistence type="predicted"/>
<dbReference type="InterPro" id="IPR051685">
    <property type="entry name" value="Ycf3/AcsC/BcsC/TPR_MFPF"/>
</dbReference>
<evidence type="ECO:0000256" key="1">
    <source>
        <dbReference type="ARBA" id="ARBA00022737"/>
    </source>
</evidence>
<keyword evidence="6" id="KW-1185">Reference proteome</keyword>
<dbReference type="SMART" id="SM00028">
    <property type="entry name" value="TPR"/>
    <property type="match status" value="2"/>
</dbReference>
<evidence type="ECO:0000256" key="4">
    <source>
        <dbReference type="SAM" id="Phobius"/>
    </source>
</evidence>
<organism evidence="5 6">
    <name type="scientific">Anaerovirgula multivorans</name>
    <dbReference type="NCBI Taxonomy" id="312168"/>
    <lineage>
        <taxon>Bacteria</taxon>
        <taxon>Bacillati</taxon>
        <taxon>Bacillota</taxon>
        <taxon>Clostridia</taxon>
        <taxon>Peptostreptococcales</taxon>
        <taxon>Natronincolaceae</taxon>
        <taxon>Anaerovirgula</taxon>
    </lineage>
</organism>
<protein>
    <submittedName>
        <fullName evidence="5">Tetratricopeptide repeat-containing protein</fullName>
    </submittedName>
</protein>
<dbReference type="Gene3D" id="1.25.40.10">
    <property type="entry name" value="Tetratricopeptide repeat domain"/>
    <property type="match status" value="2"/>
</dbReference>
<feature type="repeat" description="TPR" evidence="3">
    <location>
        <begin position="507"/>
        <end position="540"/>
    </location>
</feature>
<dbReference type="Proteomes" id="UP000198304">
    <property type="component" value="Unassembled WGS sequence"/>
</dbReference>
<keyword evidence="2 3" id="KW-0802">TPR repeat</keyword>
<keyword evidence="4" id="KW-0472">Membrane</keyword>
<keyword evidence="1" id="KW-0677">Repeat</keyword>
<dbReference type="RefSeq" id="WP_089281223.1">
    <property type="nucleotide sequence ID" value="NZ_FZOJ01000002.1"/>
</dbReference>
<keyword evidence="4" id="KW-1133">Transmembrane helix</keyword>
<dbReference type="PROSITE" id="PS50005">
    <property type="entry name" value="TPR"/>
    <property type="match status" value="2"/>
</dbReference>
<evidence type="ECO:0000313" key="5">
    <source>
        <dbReference type="EMBL" id="SNR94570.1"/>
    </source>
</evidence>
<accession>A0A239AG95</accession>
<feature type="transmembrane region" description="Helical" evidence="4">
    <location>
        <begin position="12"/>
        <end position="30"/>
    </location>
</feature>
<dbReference type="InterPro" id="IPR013783">
    <property type="entry name" value="Ig-like_fold"/>
</dbReference>
<dbReference type="PANTHER" id="PTHR44943:SF8">
    <property type="entry name" value="TPR REPEAT-CONTAINING PROTEIN MJ0263"/>
    <property type="match status" value="1"/>
</dbReference>
<dbReference type="EMBL" id="FZOJ01000002">
    <property type="protein sequence ID" value="SNR94570.1"/>
    <property type="molecule type" value="Genomic_DNA"/>
</dbReference>